<sequence length="70" mass="8605">MIKYILFNEYIFGLSLILFPRYLEKSVESIYLYLLSFFLRQTLQYKTIVAKIFYKICSKFLRAVFFSFFK</sequence>
<evidence type="ECO:0000313" key="1">
    <source>
        <dbReference type="EMBL" id="EKO15543.1"/>
    </source>
</evidence>
<comment type="caution">
    <text evidence="1">The sequence shown here is derived from an EMBL/GenBank/DDBJ whole genome shotgun (WGS) entry which is preliminary data.</text>
</comment>
<accession>A0A0E2BED1</accession>
<evidence type="ECO:0000313" key="2">
    <source>
        <dbReference type="Proteomes" id="UP000006253"/>
    </source>
</evidence>
<reference evidence="1 2" key="1">
    <citation type="submission" date="2012-10" db="EMBL/GenBank/DDBJ databases">
        <authorList>
            <person name="Harkins D.M."/>
            <person name="Durkin A.S."/>
            <person name="Brinkac L.M."/>
            <person name="Selengut J.D."/>
            <person name="Sanka R."/>
            <person name="DePew J."/>
            <person name="Purushe J."/>
            <person name="Peacock S.J."/>
            <person name="Thaipadungpanit J."/>
            <person name="Wuthiekanun V.W."/>
            <person name="Day N.P."/>
            <person name="Vinetz J.M."/>
            <person name="Sutton G.G."/>
            <person name="Nelson W.C."/>
            <person name="Fouts D.E."/>
        </authorList>
    </citation>
    <scope>NUCLEOTIDE SEQUENCE [LARGE SCALE GENOMIC DNA]</scope>
    <source>
        <strain evidence="1 2">H1</strain>
    </source>
</reference>
<protein>
    <submittedName>
        <fullName evidence="1">Uncharacterized protein</fullName>
    </submittedName>
</protein>
<dbReference type="Proteomes" id="UP000006253">
    <property type="component" value="Unassembled WGS sequence"/>
</dbReference>
<gene>
    <name evidence="1" type="ORF">LEP1GSC081_4243</name>
</gene>
<dbReference type="AlphaFoldDB" id="A0A0E2BED1"/>
<proteinExistence type="predicted"/>
<name>A0A0E2BED1_9LEPT</name>
<dbReference type="EMBL" id="AHMY02000041">
    <property type="protein sequence ID" value="EKO15543.1"/>
    <property type="molecule type" value="Genomic_DNA"/>
</dbReference>
<organism evidence="1 2">
    <name type="scientific">Leptospira kirschneri str. H1</name>
    <dbReference type="NCBI Taxonomy" id="1049966"/>
    <lineage>
        <taxon>Bacteria</taxon>
        <taxon>Pseudomonadati</taxon>
        <taxon>Spirochaetota</taxon>
        <taxon>Spirochaetia</taxon>
        <taxon>Leptospirales</taxon>
        <taxon>Leptospiraceae</taxon>
        <taxon>Leptospira</taxon>
    </lineage>
</organism>